<dbReference type="Pfam" id="PF23602">
    <property type="entry name" value="CS_DNAAF11_C"/>
    <property type="match status" value="1"/>
</dbReference>
<dbReference type="GO" id="GO:0005929">
    <property type="term" value="C:cilium"/>
    <property type="evidence" value="ECO:0007669"/>
    <property type="project" value="UniProtKB-SubCell"/>
</dbReference>
<evidence type="ECO:0000256" key="2">
    <source>
        <dbReference type="ARBA" id="ARBA00004496"/>
    </source>
</evidence>
<dbReference type="FunFam" id="3.80.10.10:FF:000052">
    <property type="entry name" value="Leucine rich repeat containing 6"/>
    <property type="match status" value="1"/>
</dbReference>
<keyword evidence="4" id="KW-0433">Leucine-rich repeat</keyword>
<comment type="subcellular location">
    <subcellularLocation>
        <location evidence="1">Cell projection</location>
        <location evidence="1">Cilium</location>
    </subcellularLocation>
    <subcellularLocation>
        <location evidence="2">Cytoplasm</location>
    </subcellularLocation>
</comment>
<evidence type="ECO:0000313" key="13">
    <source>
        <dbReference type="EMBL" id="KAA3676526.1"/>
    </source>
</evidence>
<evidence type="ECO:0000256" key="9">
    <source>
        <dbReference type="ARBA" id="ARBA00049982"/>
    </source>
</evidence>
<dbReference type="SMART" id="SM00446">
    <property type="entry name" value="LRRcap"/>
    <property type="match status" value="1"/>
</dbReference>
<evidence type="ECO:0000256" key="3">
    <source>
        <dbReference type="ARBA" id="ARBA00022490"/>
    </source>
</evidence>
<dbReference type="PANTHER" id="PTHR18849:SF0">
    <property type="entry name" value="CILIA- AND FLAGELLA-ASSOCIATED PROTEIN 410-RELATED"/>
    <property type="match status" value="1"/>
</dbReference>
<evidence type="ECO:0000256" key="5">
    <source>
        <dbReference type="ARBA" id="ARBA00022737"/>
    </source>
</evidence>
<dbReference type="Gene3D" id="3.80.10.10">
    <property type="entry name" value="Ribonuclease Inhibitor"/>
    <property type="match status" value="1"/>
</dbReference>
<evidence type="ECO:0000256" key="7">
    <source>
        <dbReference type="ARBA" id="ARBA00023069"/>
    </source>
</evidence>
<keyword evidence="5" id="KW-0677">Repeat</keyword>
<evidence type="ECO:0000256" key="4">
    <source>
        <dbReference type="ARBA" id="ARBA00022614"/>
    </source>
</evidence>
<dbReference type="SUPFAM" id="SSF52058">
    <property type="entry name" value="L domain-like"/>
    <property type="match status" value="1"/>
</dbReference>
<organism evidence="13 14">
    <name type="scientific">Paragonimus westermani</name>
    <dbReference type="NCBI Taxonomy" id="34504"/>
    <lineage>
        <taxon>Eukaryota</taxon>
        <taxon>Metazoa</taxon>
        <taxon>Spiralia</taxon>
        <taxon>Lophotrochozoa</taxon>
        <taxon>Platyhelminthes</taxon>
        <taxon>Trematoda</taxon>
        <taxon>Digenea</taxon>
        <taxon>Plagiorchiida</taxon>
        <taxon>Troglotremata</taxon>
        <taxon>Troglotrematidae</taxon>
        <taxon>Paragonimus</taxon>
    </lineage>
</organism>
<keyword evidence="7" id="KW-0969">Cilium</keyword>
<dbReference type="PROSITE" id="PS51450">
    <property type="entry name" value="LRR"/>
    <property type="match status" value="2"/>
</dbReference>
<evidence type="ECO:0000256" key="1">
    <source>
        <dbReference type="ARBA" id="ARBA00004138"/>
    </source>
</evidence>
<keyword evidence="8" id="KW-0966">Cell projection</keyword>
<evidence type="ECO:0000259" key="12">
    <source>
        <dbReference type="SMART" id="SM00446"/>
    </source>
</evidence>
<feature type="region of interest" description="Disordered" evidence="11">
    <location>
        <begin position="233"/>
        <end position="260"/>
    </location>
</feature>
<comment type="similarity">
    <text evidence="9">Belongs to the tilB family.</text>
</comment>
<accession>A0A5J4NLL7</accession>
<keyword evidence="6 10" id="KW-0175">Coiled coil</keyword>
<evidence type="ECO:0000256" key="10">
    <source>
        <dbReference type="SAM" id="Coils"/>
    </source>
</evidence>
<feature type="domain" description="U2A'/phosphoprotein 32 family A C-terminal" evidence="12">
    <location>
        <begin position="128"/>
        <end position="146"/>
    </location>
</feature>
<keyword evidence="14" id="KW-1185">Reference proteome</keyword>
<dbReference type="GO" id="GO:0005737">
    <property type="term" value="C:cytoplasm"/>
    <property type="evidence" value="ECO:0007669"/>
    <property type="project" value="UniProtKB-SubCell"/>
</dbReference>
<dbReference type="AlphaFoldDB" id="A0A5J4NLL7"/>
<dbReference type="PANTHER" id="PTHR18849">
    <property type="entry name" value="LEUCINE RICH REPEAT PROTEIN"/>
    <property type="match status" value="1"/>
</dbReference>
<dbReference type="GO" id="GO:0036158">
    <property type="term" value="P:outer dynein arm assembly"/>
    <property type="evidence" value="ECO:0007669"/>
    <property type="project" value="TreeGrafter"/>
</dbReference>
<dbReference type="EMBL" id="QNGE01001938">
    <property type="protein sequence ID" value="KAA3676526.1"/>
    <property type="molecule type" value="Genomic_DNA"/>
</dbReference>
<evidence type="ECO:0000256" key="6">
    <source>
        <dbReference type="ARBA" id="ARBA00023054"/>
    </source>
</evidence>
<evidence type="ECO:0000256" key="11">
    <source>
        <dbReference type="SAM" id="MobiDB-lite"/>
    </source>
</evidence>
<sequence length="454" mass="51946">MVRITENLIRKRAEHNEGEIFSLEELSLHQQNLERIEHLDKWCRDLKILYLQNNLIPKIEHVSRLKNLEYFNLALNNIEKIENLEGCESLKKLDLTVNFVGELTSIESLIDLYALEELYLTGNPCAEYPHYRDFVIATLPQLQKLDGVEITKSERITALQKLEQIRPEILKSQEKHLVSQLEEKRAAEARRKEHESKLAECSGDIDPVVQEFWREKVPFTPESRVETHEYIQLQEKAKTKPAEEKPKRKPPRLFADDGRPFNVNEPKVQFSLTEQQVNGEDVFLLDVHVYRYMDSSLVDCDVQTNYVRVTLRGKVLQLALPEDVQPDRSEAKRSQTKGNLVVTMPKVVQLLGARRAGSGVNNGRLTADKLTLTGFGKLPEAPIGEVNPRRKGTSKTLLELENAQPSTPKWKSIVQPVTTAQTKPEGERMLKRWPSCGRPNSPGFVDCPDIPPLI</sequence>
<feature type="coiled-coil region" evidence="10">
    <location>
        <begin position="170"/>
        <end position="204"/>
    </location>
</feature>
<dbReference type="InterPro" id="IPR001611">
    <property type="entry name" value="Leu-rich_rpt"/>
</dbReference>
<proteinExistence type="inferred from homology"/>
<dbReference type="InterPro" id="IPR032675">
    <property type="entry name" value="LRR_dom_sf"/>
</dbReference>
<dbReference type="SMART" id="SM00365">
    <property type="entry name" value="LRR_SD22"/>
    <property type="match status" value="2"/>
</dbReference>
<reference evidence="13 14" key="1">
    <citation type="journal article" date="2019" name="Gigascience">
        <title>Whole-genome sequence of the oriental lung fluke Paragonimus westermani.</title>
        <authorList>
            <person name="Oey H."/>
            <person name="Zakrzewski M."/>
            <person name="Narain K."/>
            <person name="Devi K.R."/>
            <person name="Agatsuma T."/>
            <person name="Nawaratna S."/>
            <person name="Gobert G.N."/>
            <person name="Jones M.K."/>
            <person name="Ragan M.A."/>
            <person name="McManus D.P."/>
            <person name="Krause L."/>
        </authorList>
    </citation>
    <scope>NUCLEOTIDE SEQUENCE [LARGE SCALE GENOMIC DNA]</scope>
    <source>
        <strain evidence="13 14">IND2009</strain>
    </source>
</reference>
<dbReference type="Proteomes" id="UP000324629">
    <property type="component" value="Unassembled WGS sequence"/>
</dbReference>
<dbReference type="InterPro" id="IPR003603">
    <property type="entry name" value="U2A'_phosphoprotein32A_C"/>
</dbReference>
<name>A0A5J4NLL7_9TREM</name>
<feature type="compositionally biased region" description="Basic and acidic residues" evidence="11">
    <location>
        <begin position="233"/>
        <end position="246"/>
    </location>
</feature>
<keyword evidence="3" id="KW-0963">Cytoplasm</keyword>
<evidence type="ECO:0000256" key="8">
    <source>
        <dbReference type="ARBA" id="ARBA00023273"/>
    </source>
</evidence>
<gene>
    <name evidence="13" type="ORF">DEA37_0010579</name>
</gene>
<dbReference type="InterPro" id="IPR056496">
    <property type="entry name" value="CS_DNAAF11_C"/>
</dbReference>
<comment type="caution">
    <text evidence="13">The sequence shown here is derived from an EMBL/GenBank/DDBJ whole genome shotgun (WGS) entry which is preliminary data.</text>
</comment>
<protein>
    <submittedName>
        <fullName evidence="13">Protein TilB</fullName>
    </submittedName>
</protein>
<evidence type="ECO:0000313" key="14">
    <source>
        <dbReference type="Proteomes" id="UP000324629"/>
    </source>
</evidence>
<dbReference type="Pfam" id="PF14580">
    <property type="entry name" value="LRR_9"/>
    <property type="match status" value="1"/>
</dbReference>